<organism evidence="2 3">
    <name type="scientific">Rhipicephalus sanguineus</name>
    <name type="common">Brown dog tick</name>
    <name type="synonym">Ixodes sanguineus</name>
    <dbReference type="NCBI Taxonomy" id="34632"/>
    <lineage>
        <taxon>Eukaryota</taxon>
        <taxon>Metazoa</taxon>
        <taxon>Ecdysozoa</taxon>
        <taxon>Arthropoda</taxon>
        <taxon>Chelicerata</taxon>
        <taxon>Arachnida</taxon>
        <taxon>Acari</taxon>
        <taxon>Parasitiformes</taxon>
        <taxon>Ixodida</taxon>
        <taxon>Ixodoidea</taxon>
        <taxon>Ixodidae</taxon>
        <taxon>Rhipicephalinae</taxon>
        <taxon>Rhipicephalus</taxon>
        <taxon>Rhipicephalus</taxon>
    </lineage>
</organism>
<keyword evidence="3" id="KW-1185">Reference proteome</keyword>
<evidence type="ECO:0000313" key="2">
    <source>
        <dbReference type="EMBL" id="KAH7935189.1"/>
    </source>
</evidence>
<gene>
    <name evidence="2" type="ORF">HPB52_004777</name>
</gene>
<proteinExistence type="predicted"/>
<dbReference type="AlphaFoldDB" id="A0A9D4PD25"/>
<reference evidence="2" key="1">
    <citation type="journal article" date="2020" name="Cell">
        <title>Large-Scale Comparative Analyses of Tick Genomes Elucidate Their Genetic Diversity and Vector Capacities.</title>
        <authorList>
            <consortium name="Tick Genome and Microbiome Consortium (TIGMIC)"/>
            <person name="Jia N."/>
            <person name="Wang J."/>
            <person name="Shi W."/>
            <person name="Du L."/>
            <person name="Sun Y."/>
            <person name="Zhan W."/>
            <person name="Jiang J.F."/>
            <person name="Wang Q."/>
            <person name="Zhang B."/>
            <person name="Ji P."/>
            <person name="Bell-Sakyi L."/>
            <person name="Cui X.M."/>
            <person name="Yuan T.T."/>
            <person name="Jiang B.G."/>
            <person name="Yang W.F."/>
            <person name="Lam T.T."/>
            <person name="Chang Q.C."/>
            <person name="Ding S.J."/>
            <person name="Wang X.J."/>
            <person name="Zhu J.G."/>
            <person name="Ruan X.D."/>
            <person name="Zhao L."/>
            <person name="Wei J.T."/>
            <person name="Ye R.Z."/>
            <person name="Que T.C."/>
            <person name="Du C.H."/>
            <person name="Zhou Y.H."/>
            <person name="Cheng J.X."/>
            <person name="Dai P.F."/>
            <person name="Guo W.B."/>
            <person name="Han X.H."/>
            <person name="Huang E.J."/>
            <person name="Li L.F."/>
            <person name="Wei W."/>
            <person name="Gao Y.C."/>
            <person name="Liu J.Z."/>
            <person name="Shao H.Z."/>
            <person name="Wang X."/>
            <person name="Wang C.C."/>
            <person name="Yang T.C."/>
            <person name="Huo Q.B."/>
            <person name="Li W."/>
            <person name="Chen H.Y."/>
            <person name="Chen S.E."/>
            <person name="Zhou L.G."/>
            <person name="Ni X.B."/>
            <person name="Tian J.H."/>
            <person name="Sheng Y."/>
            <person name="Liu T."/>
            <person name="Pan Y.S."/>
            <person name="Xia L.Y."/>
            <person name="Li J."/>
            <person name="Zhao F."/>
            <person name="Cao W.C."/>
        </authorList>
    </citation>
    <scope>NUCLEOTIDE SEQUENCE</scope>
    <source>
        <strain evidence="2">Rsan-2018</strain>
    </source>
</reference>
<sequence>MATPRMDPSILEIADIIRYPAAEEAFFREFGLVPTPSARPQATGTLQGRPSACEYWGICKDLGFNPGEPGCDGEVVTYNRRCKKGIRPSFKCNRCKKQLSQLRGTDALHGRQGQGSFFACRDVLGRPNVKIARRGVIWLTYAMIKGFSSRNTKELIEKEYKMSNTTRTDWRNYVREVTLAELLEQPPMGGVGQVVRIDECLMRGRRKANRGRLLTGDNVPPRRRNNHGGVSDKGPWIFGMLCVSTKEPRLFEVDKRDAATVGPLIAKNALPGTTVFSDEWAAYRCIPGLVNANGTPLNLDWHTVNHSVNFIDPATGANTQHIESEWQKAKRRLVRNGNKTTPALMRSHLAWLWWRSVNARPNVKDKFLRLIEAIARRYPL</sequence>
<evidence type="ECO:0000313" key="3">
    <source>
        <dbReference type="Proteomes" id="UP000821837"/>
    </source>
</evidence>
<dbReference type="VEuPathDB" id="VectorBase:RSAN_030469"/>
<dbReference type="InterPro" id="IPR024445">
    <property type="entry name" value="Tnp_ISXO2-like"/>
</dbReference>
<protein>
    <recommendedName>
        <fullName evidence="1">ISXO2-like transposase domain-containing protein</fullName>
    </recommendedName>
</protein>
<dbReference type="Pfam" id="PF12762">
    <property type="entry name" value="DDE_Tnp_IS1595"/>
    <property type="match status" value="1"/>
</dbReference>
<evidence type="ECO:0000259" key="1">
    <source>
        <dbReference type="SMART" id="SM01126"/>
    </source>
</evidence>
<accession>A0A9D4PD25</accession>
<dbReference type="EMBL" id="JABSTV010001255">
    <property type="protein sequence ID" value="KAH7935189.1"/>
    <property type="molecule type" value="Genomic_DNA"/>
</dbReference>
<dbReference type="Proteomes" id="UP000821837">
    <property type="component" value="Unassembled WGS sequence"/>
</dbReference>
<reference evidence="2" key="2">
    <citation type="submission" date="2021-09" db="EMBL/GenBank/DDBJ databases">
        <authorList>
            <person name="Jia N."/>
            <person name="Wang J."/>
            <person name="Shi W."/>
            <person name="Du L."/>
            <person name="Sun Y."/>
            <person name="Zhan W."/>
            <person name="Jiang J."/>
            <person name="Wang Q."/>
            <person name="Zhang B."/>
            <person name="Ji P."/>
            <person name="Sakyi L.B."/>
            <person name="Cui X."/>
            <person name="Yuan T."/>
            <person name="Jiang B."/>
            <person name="Yang W."/>
            <person name="Lam T.T.-Y."/>
            <person name="Chang Q."/>
            <person name="Ding S."/>
            <person name="Wang X."/>
            <person name="Zhu J."/>
            <person name="Ruan X."/>
            <person name="Zhao L."/>
            <person name="Wei J."/>
            <person name="Que T."/>
            <person name="Du C."/>
            <person name="Cheng J."/>
            <person name="Dai P."/>
            <person name="Han X."/>
            <person name="Huang E."/>
            <person name="Gao Y."/>
            <person name="Liu J."/>
            <person name="Shao H."/>
            <person name="Ye R."/>
            <person name="Li L."/>
            <person name="Wei W."/>
            <person name="Wang X."/>
            <person name="Wang C."/>
            <person name="Huo Q."/>
            <person name="Li W."/>
            <person name="Guo W."/>
            <person name="Chen H."/>
            <person name="Chen S."/>
            <person name="Zhou L."/>
            <person name="Zhou L."/>
            <person name="Ni X."/>
            <person name="Tian J."/>
            <person name="Zhou Y."/>
            <person name="Sheng Y."/>
            <person name="Liu T."/>
            <person name="Pan Y."/>
            <person name="Xia L."/>
            <person name="Li J."/>
            <person name="Zhao F."/>
            <person name="Cao W."/>
        </authorList>
    </citation>
    <scope>NUCLEOTIDE SEQUENCE</scope>
    <source>
        <strain evidence="2">Rsan-2018</strain>
        <tissue evidence="2">Larvae</tissue>
    </source>
</reference>
<dbReference type="InterPro" id="IPR053164">
    <property type="entry name" value="IS1016-like_transposase"/>
</dbReference>
<dbReference type="SMART" id="SM01126">
    <property type="entry name" value="DDE_Tnp_IS1595"/>
    <property type="match status" value="1"/>
</dbReference>
<comment type="caution">
    <text evidence="2">The sequence shown here is derived from an EMBL/GenBank/DDBJ whole genome shotgun (WGS) entry which is preliminary data.</text>
</comment>
<dbReference type="PANTHER" id="PTHR47163:SF3">
    <property type="entry name" value="PROTEIN CBG18017"/>
    <property type="match status" value="1"/>
</dbReference>
<feature type="domain" description="ISXO2-like transposase" evidence="1">
    <location>
        <begin position="187"/>
        <end position="357"/>
    </location>
</feature>
<dbReference type="PANTHER" id="PTHR47163">
    <property type="entry name" value="DDE_TNP_IS1595 DOMAIN-CONTAINING PROTEIN"/>
    <property type="match status" value="1"/>
</dbReference>
<name>A0A9D4PD25_RHISA</name>